<dbReference type="AlphaFoldDB" id="A0A643ECK5"/>
<evidence type="ECO:0000313" key="1">
    <source>
        <dbReference type="EMBL" id="KAB0555904.1"/>
    </source>
</evidence>
<dbReference type="EMBL" id="VZPH01000067">
    <property type="protein sequence ID" value="KAB0555904.1"/>
    <property type="molecule type" value="Genomic_DNA"/>
</dbReference>
<reference evidence="1" key="1">
    <citation type="submission" date="2019-09" db="EMBL/GenBank/DDBJ databases">
        <title>Draft genome sequences of 48 bacterial type strains from the CCUG.</title>
        <authorList>
            <person name="Tunovic T."/>
            <person name="Pineiro-Iglesias B."/>
            <person name="Unosson C."/>
            <person name="Inganas E."/>
            <person name="Ohlen M."/>
            <person name="Cardew S."/>
            <person name="Jensie-Markopoulos S."/>
            <person name="Salva-Serra F."/>
            <person name="Jaen-Luchoro D."/>
            <person name="Karlsson R."/>
            <person name="Svensson-Stadler L."/>
            <person name="Chun J."/>
            <person name="Moore E."/>
        </authorList>
    </citation>
    <scope>NUCLEOTIDE SEQUENCE</scope>
    <source>
        <strain evidence="1">CCUG 551</strain>
    </source>
</reference>
<accession>A0A643ECK5</accession>
<sequence>MKKHFPVTQAMREEVVDKLTIQAVAHHAVAIAGYLEALNTQFWTAHCSKVEALPGLEKQHWASLIQAGSVTAASNCYPTYKDQRGDDRSPVTKYFVAVAFRYKQDHHSTFVARLLTSQAFEGVKRFLDSRHDRDWKIRLVCPNGAVPRLHGMEDITDLKLKGLALLICSELESVVEAGLAFRSQAMDVLLACRTSRQVEDLFPEAAKLLPQPVKQDKALAPTELAANVRSMLSKGVPPVVQA</sequence>
<proteinExistence type="predicted"/>
<dbReference type="RefSeq" id="WP_034018189.1">
    <property type="nucleotide sequence ID" value="NZ_CP064392.1"/>
</dbReference>
<comment type="caution">
    <text evidence="1">The sequence shown here is derived from an EMBL/GenBank/DDBJ whole genome shotgun (WGS) entry which is preliminary data.</text>
</comment>
<protein>
    <submittedName>
        <fullName evidence="1">Uncharacterized protein</fullName>
    </submittedName>
</protein>
<gene>
    <name evidence="1" type="ORF">F7R07_28660</name>
</gene>
<organism evidence="1">
    <name type="scientific">Pseudomonas aeruginosa</name>
    <dbReference type="NCBI Taxonomy" id="287"/>
    <lineage>
        <taxon>Bacteria</taxon>
        <taxon>Pseudomonadati</taxon>
        <taxon>Pseudomonadota</taxon>
        <taxon>Gammaproteobacteria</taxon>
        <taxon>Pseudomonadales</taxon>
        <taxon>Pseudomonadaceae</taxon>
        <taxon>Pseudomonas</taxon>
    </lineage>
</organism>
<name>A0A643ECK5_PSEAI</name>